<reference evidence="7 9" key="1">
    <citation type="submission" date="2016-03" db="EMBL/GenBank/DDBJ databases">
        <title>Comparative genomics of 54 Lactobacillus plantarum strains reveals genomic uncoupling from niche constraints.</title>
        <authorList>
            <person name="Martino M.E."/>
        </authorList>
    </citation>
    <scope>NUCLEOTIDE SEQUENCE [LARGE SCALE GENOMIC DNA]</scope>
    <source>
        <strain evidence="7 9">19.1</strain>
    </source>
</reference>
<dbReference type="AlphaFoldDB" id="A0A162EQ66"/>
<accession>A0A162EQ66</accession>
<name>A0A162EQ66_LACPN</name>
<dbReference type="InterPro" id="IPR043149">
    <property type="entry name" value="TagF_N"/>
</dbReference>
<keyword evidence="4 7" id="KW-0808">Transferase</keyword>
<dbReference type="GO" id="GO:0047355">
    <property type="term" value="F:CDP-glycerol glycerophosphotransferase activity"/>
    <property type="evidence" value="ECO:0007669"/>
    <property type="project" value="UniProtKB-EC"/>
</dbReference>
<dbReference type="EC" id="2.7.8.12" evidence="8"/>
<dbReference type="GeneID" id="77216920"/>
<evidence type="ECO:0000256" key="4">
    <source>
        <dbReference type="ARBA" id="ARBA00022679"/>
    </source>
</evidence>
<keyword evidence="6" id="KW-0472">Membrane</keyword>
<proteinExistence type="inferred from homology"/>
<dbReference type="PANTHER" id="PTHR37316">
    <property type="entry name" value="TEICHOIC ACID GLYCEROL-PHOSPHATE PRIMASE"/>
    <property type="match status" value="1"/>
</dbReference>
<comment type="similarity">
    <text evidence="2">Belongs to the CDP-glycerol glycerophosphotransferase family.</text>
</comment>
<dbReference type="RefSeq" id="WP_027821539.1">
    <property type="nucleotide sequence ID" value="NZ_AP018405.1"/>
</dbReference>
<comment type="subcellular location">
    <subcellularLocation>
        <location evidence="1">Cell membrane</location>
        <topology evidence="1">Peripheral membrane protein</topology>
    </subcellularLocation>
</comment>
<dbReference type="PANTHER" id="PTHR37316:SF3">
    <property type="entry name" value="TEICHOIC ACID GLYCEROL-PHOSPHATE TRANSFERASE"/>
    <property type="match status" value="1"/>
</dbReference>
<dbReference type="InterPro" id="IPR007554">
    <property type="entry name" value="Glycerophosphate_synth"/>
</dbReference>
<dbReference type="EMBL" id="LUXM01000028">
    <property type="protein sequence ID" value="KZU94988.1"/>
    <property type="molecule type" value="Genomic_DNA"/>
</dbReference>
<evidence type="ECO:0000256" key="6">
    <source>
        <dbReference type="ARBA" id="ARBA00023136"/>
    </source>
</evidence>
<evidence type="ECO:0000313" key="9">
    <source>
        <dbReference type="Proteomes" id="UP000076882"/>
    </source>
</evidence>
<dbReference type="GO" id="GO:0005886">
    <property type="term" value="C:plasma membrane"/>
    <property type="evidence" value="ECO:0007669"/>
    <property type="project" value="UniProtKB-SubCell"/>
</dbReference>
<protein>
    <submittedName>
        <fullName evidence="8">CDP-glycerol glycerophosphotransferase</fullName>
        <ecNumber evidence="8">2.7.8.12</ecNumber>
    </submittedName>
    <submittedName>
        <fullName evidence="7">CDP-glycerol:polyglycerophosphotransferase</fullName>
    </submittedName>
</protein>
<evidence type="ECO:0000256" key="1">
    <source>
        <dbReference type="ARBA" id="ARBA00004202"/>
    </source>
</evidence>
<dbReference type="Proteomes" id="UP000076882">
    <property type="component" value="Unassembled WGS sequence"/>
</dbReference>
<dbReference type="Pfam" id="PF04464">
    <property type="entry name" value="Glyphos_transf"/>
    <property type="match status" value="1"/>
</dbReference>
<sequence length="402" mass="47107">MALKDIISQVYRRLFNVIATVCPVRKHVILFEAFNGKVPMDNPLYVYEALQTAHPDWKLVWGVKRQLVAEAQEKYPKLNIIPRFSAKWLLVAPVAEFWVLNARMPYWLKKNAKTTYIQTWHGTPLKRLGIDIPKVSMPGTDTSQYRQNFTTESKRWDYLIAPNQFSKDVFRRAFDFNNQFLDYGYPRNDRLVHQRQDYDAIAAIKKRIVGNKMGKVILYAPTWRDDFFIRKGMYKMNLPFSLAAIVKRLNKEDVLIIRPHYLVAESINIQGFEDNVKLCVDEDINDLYLISDLLITDYSSVMFDYAILNRPMLFYPYDLAHYQGDVRGFYFDYNKVPGPIVTNEQDFLAKLDQFLINDGYPNEKAKMMAFRTQFTEWEQGTASQRVVKLITSIDQNANNYTG</sequence>
<keyword evidence="3" id="KW-1003">Cell membrane</keyword>
<keyword evidence="5" id="KW-0777">Teichoic acid biosynthesis</keyword>
<evidence type="ECO:0000313" key="10">
    <source>
        <dbReference type="Proteomes" id="UP000094892"/>
    </source>
</evidence>
<gene>
    <name evidence="8" type="primary">tagF</name>
    <name evidence="7" type="ORF">Lp19_1777</name>
    <name evidence="8" type="ORF">LPJSA22_00250</name>
</gene>
<dbReference type="Proteomes" id="UP000094892">
    <property type="component" value="Unassembled WGS sequence"/>
</dbReference>
<evidence type="ECO:0000313" key="8">
    <source>
        <dbReference type="EMBL" id="ODO60317.1"/>
    </source>
</evidence>
<dbReference type="InterPro" id="IPR051612">
    <property type="entry name" value="Teichoic_Acid_Biosynth"/>
</dbReference>
<dbReference type="PATRIC" id="fig|1590.144.peg.239"/>
<evidence type="ECO:0000256" key="3">
    <source>
        <dbReference type="ARBA" id="ARBA00022475"/>
    </source>
</evidence>
<dbReference type="SUPFAM" id="SSF53756">
    <property type="entry name" value="UDP-Glycosyltransferase/glycogen phosphorylase"/>
    <property type="match status" value="1"/>
</dbReference>
<comment type="caution">
    <text evidence="7">The sequence shown here is derived from an EMBL/GenBank/DDBJ whole genome shotgun (WGS) entry which is preliminary data.</text>
</comment>
<dbReference type="EMBL" id="MCOL01000001">
    <property type="protein sequence ID" value="ODO60317.1"/>
    <property type="molecule type" value="Genomic_DNA"/>
</dbReference>
<evidence type="ECO:0000256" key="2">
    <source>
        <dbReference type="ARBA" id="ARBA00010488"/>
    </source>
</evidence>
<evidence type="ECO:0000313" key="7">
    <source>
        <dbReference type="EMBL" id="KZU94988.1"/>
    </source>
</evidence>
<dbReference type="GO" id="GO:0019350">
    <property type="term" value="P:teichoic acid biosynthetic process"/>
    <property type="evidence" value="ECO:0007669"/>
    <property type="project" value="UniProtKB-KW"/>
</dbReference>
<dbReference type="Gene3D" id="3.40.50.12580">
    <property type="match status" value="1"/>
</dbReference>
<reference evidence="8 10" key="2">
    <citation type="submission" date="2016-08" db="EMBL/GenBank/DDBJ databases">
        <title>Genome sequencing of Lactobacillus plantarum JSA22, isolated from fermented soybean paste.</title>
        <authorList>
            <person name="Choi H.S."/>
        </authorList>
    </citation>
    <scope>NUCLEOTIDE SEQUENCE [LARGE SCALE GENOMIC DNA]</scope>
    <source>
        <strain evidence="8 10">JSA22</strain>
    </source>
</reference>
<evidence type="ECO:0000256" key="5">
    <source>
        <dbReference type="ARBA" id="ARBA00022944"/>
    </source>
</evidence>
<organism evidence="7 9">
    <name type="scientific">Lactiplantibacillus plantarum</name>
    <name type="common">Lactobacillus plantarum</name>
    <dbReference type="NCBI Taxonomy" id="1590"/>
    <lineage>
        <taxon>Bacteria</taxon>
        <taxon>Bacillati</taxon>
        <taxon>Bacillota</taxon>
        <taxon>Bacilli</taxon>
        <taxon>Lactobacillales</taxon>
        <taxon>Lactobacillaceae</taxon>
        <taxon>Lactiplantibacillus</taxon>
    </lineage>
</organism>
<dbReference type="Gene3D" id="3.40.50.11820">
    <property type="match status" value="1"/>
</dbReference>
<dbReference type="InterPro" id="IPR043148">
    <property type="entry name" value="TagF_C"/>
</dbReference>
<dbReference type="KEGG" id="lpb:SH83_01135"/>